<evidence type="ECO:0000256" key="5">
    <source>
        <dbReference type="ARBA" id="ARBA00022833"/>
    </source>
</evidence>
<dbReference type="RefSeq" id="WP_066725300.1">
    <property type="nucleotide sequence ID" value="NZ_JBHSLU010000063.1"/>
</dbReference>
<dbReference type="InterPro" id="IPR001279">
    <property type="entry name" value="Metallo-B-lactamas"/>
</dbReference>
<protein>
    <submittedName>
        <fullName evidence="7">N-acyl homoserine lactonase family protein</fullName>
    </submittedName>
</protein>
<reference evidence="8" key="1">
    <citation type="journal article" date="2019" name="Int. J. Syst. Evol. Microbiol.">
        <title>The Global Catalogue of Microorganisms (GCM) 10K type strain sequencing project: providing services to taxonomists for standard genome sequencing and annotation.</title>
        <authorList>
            <consortium name="The Broad Institute Genomics Platform"/>
            <consortium name="The Broad Institute Genome Sequencing Center for Infectious Disease"/>
            <person name="Wu L."/>
            <person name="Ma J."/>
        </authorList>
    </citation>
    <scope>NUCLEOTIDE SEQUENCE [LARGE SCALE GENOMIC DNA]</scope>
    <source>
        <strain evidence="8">CCUG 43117</strain>
    </source>
</reference>
<gene>
    <name evidence="7" type="ORF">ACFPN9_19085</name>
</gene>
<dbReference type="CDD" id="cd07729">
    <property type="entry name" value="AHL_lactonase_MBL-fold"/>
    <property type="match status" value="1"/>
</dbReference>
<dbReference type="PANTHER" id="PTHR42978">
    <property type="entry name" value="QUORUM-QUENCHING LACTONASE YTNP-RELATED-RELATED"/>
    <property type="match status" value="1"/>
</dbReference>
<evidence type="ECO:0000256" key="2">
    <source>
        <dbReference type="ARBA" id="ARBA00007749"/>
    </source>
</evidence>
<dbReference type="Pfam" id="PF00753">
    <property type="entry name" value="Lactamase_B"/>
    <property type="match status" value="1"/>
</dbReference>
<sequence>MAGWEVFALRYAVHERRAFENFIRTPDPHDAPMPMDYFVWVVRRGGRVVVVDTGFTPEGGAKRGRTLIRPVEAALRQLGVDPGTVEDVVITHLHYDHAGNLDLFPKARFHLQEAEMGFATGRHMCQACIRYPFDVEDVVRMVRAVYAERVVFHDGDAEIDEGLSLHKVGGHSAGLQMVRVETARGPLVLASDAAHFMANIERQNPFPIFFDLGALAQGWRAARRLAGAEERIIAGHDPLVRELHPPVEGSEGETVALHLPPLR</sequence>
<accession>A0ABW0P3W0</accession>
<evidence type="ECO:0000313" key="7">
    <source>
        <dbReference type="EMBL" id="MFC5507350.1"/>
    </source>
</evidence>
<evidence type="ECO:0000256" key="4">
    <source>
        <dbReference type="ARBA" id="ARBA00022801"/>
    </source>
</evidence>
<dbReference type="InterPro" id="IPR036866">
    <property type="entry name" value="RibonucZ/Hydroxyglut_hydro"/>
</dbReference>
<keyword evidence="5" id="KW-0862">Zinc</keyword>
<dbReference type="EMBL" id="JBHSLU010000063">
    <property type="protein sequence ID" value="MFC5507350.1"/>
    <property type="molecule type" value="Genomic_DNA"/>
</dbReference>
<comment type="caution">
    <text evidence="7">The sequence shown here is derived from an EMBL/GenBank/DDBJ whole genome shotgun (WGS) entry which is preliminary data.</text>
</comment>
<evidence type="ECO:0000256" key="3">
    <source>
        <dbReference type="ARBA" id="ARBA00022723"/>
    </source>
</evidence>
<keyword evidence="4" id="KW-0378">Hydrolase</keyword>
<dbReference type="SUPFAM" id="SSF56281">
    <property type="entry name" value="Metallo-hydrolase/oxidoreductase"/>
    <property type="match status" value="1"/>
</dbReference>
<dbReference type="InterPro" id="IPR051013">
    <property type="entry name" value="MBL_superfamily_lactonases"/>
</dbReference>
<dbReference type="SMART" id="SM00849">
    <property type="entry name" value="Lactamase_B"/>
    <property type="match status" value="1"/>
</dbReference>
<feature type="domain" description="Metallo-beta-lactamase" evidence="6">
    <location>
        <begin position="36"/>
        <end position="236"/>
    </location>
</feature>
<comment type="cofactor">
    <cofactor evidence="1">
        <name>Zn(2+)</name>
        <dbReference type="ChEBI" id="CHEBI:29105"/>
    </cofactor>
</comment>
<dbReference type="Proteomes" id="UP001596060">
    <property type="component" value="Unassembled WGS sequence"/>
</dbReference>
<organism evidence="7 8">
    <name type="scientific">Bosea massiliensis</name>
    <dbReference type="NCBI Taxonomy" id="151419"/>
    <lineage>
        <taxon>Bacteria</taxon>
        <taxon>Pseudomonadati</taxon>
        <taxon>Pseudomonadota</taxon>
        <taxon>Alphaproteobacteria</taxon>
        <taxon>Hyphomicrobiales</taxon>
        <taxon>Boseaceae</taxon>
        <taxon>Bosea</taxon>
    </lineage>
</organism>
<evidence type="ECO:0000256" key="1">
    <source>
        <dbReference type="ARBA" id="ARBA00001947"/>
    </source>
</evidence>
<keyword evidence="3" id="KW-0479">Metal-binding</keyword>
<name>A0ABW0P3W0_9HYPH</name>
<dbReference type="PANTHER" id="PTHR42978:SF7">
    <property type="entry name" value="METALLO-HYDROLASE RV2300C-RELATED"/>
    <property type="match status" value="1"/>
</dbReference>
<dbReference type="Gene3D" id="3.60.15.10">
    <property type="entry name" value="Ribonuclease Z/Hydroxyacylglutathione hydrolase-like"/>
    <property type="match status" value="1"/>
</dbReference>
<evidence type="ECO:0000259" key="6">
    <source>
        <dbReference type="SMART" id="SM00849"/>
    </source>
</evidence>
<proteinExistence type="inferred from homology"/>
<comment type="similarity">
    <text evidence="2">Belongs to the metallo-beta-lactamase superfamily.</text>
</comment>
<evidence type="ECO:0000313" key="8">
    <source>
        <dbReference type="Proteomes" id="UP001596060"/>
    </source>
</evidence>
<keyword evidence="8" id="KW-1185">Reference proteome</keyword>